<dbReference type="InterPro" id="IPR010985">
    <property type="entry name" value="Ribbon_hlx_hlx"/>
</dbReference>
<proteinExistence type="predicted"/>
<gene>
    <name evidence="1" type="ORF">SAMN05216252_121130</name>
    <name evidence="2" type="ORF">SAMN05216252_1631</name>
</gene>
<dbReference type="RefSeq" id="WP_089227235.1">
    <property type="nucleotide sequence ID" value="NZ_FZOF01000021.1"/>
</dbReference>
<protein>
    <submittedName>
        <fullName evidence="2">HicB family protein</fullName>
    </submittedName>
</protein>
<dbReference type="AlphaFoldDB" id="A0A239P107"/>
<dbReference type="GO" id="GO:0006355">
    <property type="term" value="P:regulation of DNA-templated transcription"/>
    <property type="evidence" value="ECO:0007669"/>
    <property type="project" value="InterPro"/>
</dbReference>
<dbReference type="EMBL" id="FZOF01000021">
    <property type="protein sequence ID" value="SNT34524.1"/>
    <property type="molecule type" value="Genomic_DNA"/>
</dbReference>
<sequence>MAKQINIRLDDAVHARLVARAEAEGITVTALITQAAERDPRLDDGAATAAAFLAKHAAEFAEAFPEEEPDSANGRAA</sequence>
<dbReference type="EMBL" id="FZOF01000063">
    <property type="protein sequence ID" value="SNT60308.1"/>
    <property type="molecule type" value="Genomic_DNA"/>
</dbReference>
<evidence type="ECO:0000313" key="1">
    <source>
        <dbReference type="EMBL" id="SNT34524.1"/>
    </source>
</evidence>
<dbReference type="Proteomes" id="UP000198280">
    <property type="component" value="Unassembled WGS sequence"/>
</dbReference>
<dbReference type="Pfam" id="PF05534">
    <property type="entry name" value="HicB"/>
    <property type="match status" value="1"/>
</dbReference>
<evidence type="ECO:0000313" key="2">
    <source>
        <dbReference type="EMBL" id="SNT60308.1"/>
    </source>
</evidence>
<dbReference type="OrthoDB" id="3855043at2"/>
<keyword evidence="3" id="KW-1185">Reference proteome</keyword>
<accession>A0A239P107</accession>
<reference evidence="2 3" key="1">
    <citation type="submission" date="2017-06" db="EMBL/GenBank/DDBJ databases">
        <authorList>
            <person name="Kim H.J."/>
            <person name="Triplett B.A."/>
        </authorList>
    </citation>
    <scope>NUCLEOTIDE SEQUENCE [LARGE SCALE GENOMIC DNA]</scope>
    <source>
        <strain evidence="2 3">CGMCC 4.1858</strain>
    </source>
</reference>
<name>A0A239P107_9ACTN</name>
<evidence type="ECO:0000313" key="3">
    <source>
        <dbReference type="Proteomes" id="UP000198280"/>
    </source>
</evidence>
<organism evidence="2 3">
    <name type="scientific">Actinacidiphila glaucinigra</name>
    <dbReference type="NCBI Taxonomy" id="235986"/>
    <lineage>
        <taxon>Bacteria</taxon>
        <taxon>Bacillati</taxon>
        <taxon>Actinomycetota</taxon>
        <taxon>Actinomycetes</taxon>
        <taxon>Kitasatosporales</taxon>
        <taxon>Streptomycetaceae</taxon>
        <taxon>Actinacidiphila</taxon>
    </lineage>
</organism>
<dbReference type="InterPro" id="IPR008651">
    <property type="entry name" value="Uncharacterised_HicB"/>
</dbReference>
<dbReference type="SUPFAM" id="SSF47598">
    <property type="entry name" value="Ribbon-helix-helix"/>
    <property type="match status" value="1"/>
</dbReference>